<name>A0A9P3GZ87_9FUNG</name>
<reference evidence="1" key="2">
    <citation type="journal article" date="2022" name="Microbiol. Resour. Announc.">
        <title>Whole-Genome Sequence of Entomortierella parvispora E1425, a Mucoromycotan Fungus Associated with Burkholderiaceae-Related Endosymbiotic Bacteria.</title>
        <authorList>
            <person name="Herlambang A."/>
            <person name="Guo Y."/>
            <person name="Takashima Y."/>
            <person name="Narisawa K."/>
            <person name="Ohta H."/>
            <person name="Nishizawa T."/>
        </authorList>
    </citation>
    <scope>NUCLEOTIDE SEQUENCE</scope>
    <source>
        <strain evidence="1">E1425</strain>
    </source>
</reference>
<organism evidence="1 2">
    <name type="scientific">Entomortierella parvispora</name>
    <dbReference type="NCBI Taxonomy" id="205924"/>
    <lineage>
        <taxon>Eukaryota</taxon>
        <taxon>Fungi</taxon>
        <taxon>Fungi incertae sedis</taxon>
        <taxon>Mucoromycota</taxon>
        <taxon>Mortierellomycotina</taxon>
        <taxon>Mortierellomycetes</taxon>
        <taxon>Mortierellales</taxon>
        <taxon>Mortierellaceae</taxon>
        <taxon>Entomortierella</taxon>
    </lineage>
</organism>
<protein>
    <submittedName>
        <fullName evidence="1">Uncharacterized protein</fullName>
    </submittedName>
</protein>
<dbReference type="EMBL" id="BQFW01000001">
    <property type="protein sequence ID" value="GJJ67771.1"/>
    <property type="molecule type" value="Genomic_DNA"/>
</dbReference>
<evidence type="ECO:0000313" key="2">
    <source>
        <dbReference type="Proteomes" id="UP000827284"/>
    </source>
</evidence>
<evidence type="ECO:0000313" key="1">
    <source>
        <dbReference type="EMBL" id="GJJ67771.1"/>
    </source>
</evidence>
<gene>
    <name evidence="1" type="ORF">EMPS_00117</name>
</gene>
<comment type="caution">
    <text evidence="1">The sequence shown here is derived from an EMBL/GenBank/DDBJ whole genome shotgun (WGS) entry which is preliminary data.</text>
</comment>
<keyword evidence="2" id="KW-1185">Reference proteome</keyword>
<accession>A0A9P3GZ87</accession>
<reference evidence="1" key="1">
    <citation type="submission" date="2021-11" db="EMBL/GenBank/DDBJ databases">
        <authorList>
            <person name="Herlambang A."/>
            <person name="Guo Y."/>
            <person name="Takashima Y."/>
            <person name="Nishizawa T."/>
        </authorList>
    </citation>
    <scope>NUCLEOTIDE SEQUENCE</scope>
    <source>
        <strain evidence="1">E1425</strain>
    </source>
</reference>
<dbReference type="AlphaFoldDB" id="A0A9P3GZ87"/>
<proteinExistence type="predicted"/>
<sequence>MSMMSMIPSFIVIKSKAKWQQPGYLQQPTVEPECHKGDMAALTDQLDQTQIYNDDVEDVNDEYGFQEQGFFGPGGLDAGANETLLGLRFRLESQGDGNDSASQRVSEPKRVQAVHVCFSKTAKKMDMKDLKLPTSTRSTHTRRFYSQFTTDFKKTKAGSL</sequence>
<dbReference type="OrthoDB" id="362021at2759"/>
<dbReference type="Proteomes" id="UP000827284">
    <property type="component" value="Unassembled WGS sequence"/>
</dbReference>